<organism evidence="12 13">
    <name type="scientific">Agrobacterium tumefaciens</name>
    <dbReference type="NCBI Taxonomy" id="358"/>
    <lineage>
        <taxon>Bacteria</taxon>
        <taxon>Pseudomonadati</taxon>
        <taxon>Pseudomonadota</taxon>
        <taxon>Alphaproteobacteria</taxon>
        <taxon>Hyphomicrobiales</taxon>
        <taxon>Rhizobiaceae</taxon>
        <taxon>Rhizobium/Agrobacterium group</taxon>
        <taxon>Agrobacterium</taxon>
        <taxon>Agrobacterium tumefaciens complex</taxon>
    </lineage>
</organism>
<evidence type="ECO:0000313" key="12">
    <source>
        <dbReference type="EMBL" id="NTC27757.1"/>
    </source>
</evidence>
<keyword evidence="5 10" id="KW-0812">Transmembrane</keyword>
<comment type="catalytic activity">
    <reaction evidence="9">
        <text>3',3'-c-di-GMP + H2O = 5'-phosphoguanylyl(3'-&gt;5')guanosine + H(+)</text>
        <dbReference type="Rhea" id="RHEA:24902"/>
        <dbReference type="ChEBI" id="CHEBI:15377"/>
        <dbReference type="ChEBI" id="CHEBI:15378"/>
        <dbReference type="ChEBI" id="CHEBI:58754"/>
        <dbReference type="ChEBI" id="CHEBI:58805"/>
        <dbReference type="EC" id="3.1.4.52"/>
    </reaction>
</comment>
<evidence type="ECO:0000256" key="1">
    <source>
        <dbReference type="ARBA" id="ARBA00004651"/>
    </source>
</evidence>
<evidence type="ECO:0000256" key="8">
    <source>
        <dbReference type="ARBA" id="ARBA00023136"/>
    </source>
</evidence>
<keyword evidence="6" id="KW-0378">Hydrolase</keyword>
<accession>A0AA44F2R9</accession>
<evidence type="ECO:0000313" key="13">
    <source>
        <dbReference type="Proteomes" id="UP000702952"/>
    </source>
</evidence>
<dbReference type="Proteomes" id="UP000702952">
    <property type="component" value="Unassembled WGS sequence"/>
</dbReference>
<dbReference type="RefSeq" id="WP_174018768.1">
    <property type="nucleotide sequence ID" value="NZ_JAAMAW010000018.1"/>
</dbReference>
<gene>
    <name evidence="12" type="ORF">G6M46_06205</name>
</gene>
<dbReference type="CDD" id="cd01948">
    <property type="entry name" value="EAL"/>
    <property type="match status" value="1"/>
</dbReference>
<dbReference type="GO" id="GO:0071111">
    <property type="term" value="F:cyclic-guanylate-specific phosphodiesterase activity"/>
    <property type="evidence" value="ECO:0007669"/>
    <property type="project" value="UniProtKB-EC"/>
</dbReference>
<dbReference type="InterPro" id="IPR001633">
    <property type="entry name" value="EAL_dom"/>
</dbReference>
<reference evidence="12" key="1">
    <citation type="journal article" date="2020" name="Science">
        <title>Unexpected conservation and global transmission of agrobacterial virulence plasmids.</title>
        <authorList>
            <person name="Weisberg A.J."/>
            <person name="Davis E.W. 2nd"/>
            <person name="Tabima J."/>
            <person name="Belcher M.S."/>
            <person name="Miller M."/>
            <person name="Kuo C.H."/>
            <person name="Loper J.E."/>
            <person name="Grunwald N.J."/>
            <person name="Putnam M.L."/>
            <person name="Chang J.H."/>
        </authorList>
    </citation>
    <scope>NUCLEOTIDE SEQUENCE</scope>
    <source>
        <strain evidence="12">17-1853-1a</strain>
    </source>
</reference>
<dbReference type="EMBL" id="JAAMAY010000006">
    <property type="protein sequence ID" value="NTC27757.1"/>
    <property type="molecule type" value="Genomic_DNA"/>
</dbReference>
<dbReference type="PANTHER" id="PTHR33121:SF79">
    <property type="entry name" value="CYCLIC DI-GMP PHOSPHODIESTERASE PDED-RELATED"/>
    <property type="match status" value="1"/>
</dbReference>
<dbReference type="InterPro" id="IPR024744">
    <property type="entry name" value="CSS-motif_dom"/>
</dbReference>
<evidence type="ECO:0000256" key="10">
    <source>
        <dbReference type="SAM" id="Phobius"/>
    </source>
</evidence>
<keyword evidence="3" id="KW-1003">Cell membrane</keyword>
<keyword evidence="8 10" id="KW-0472">Membrane</keyword>
<keyword evidence="7 10" id="KW-1133">Transmembrane helix</keyword>
<protein>
    <recommendedName>
        <fullName evidence="2">cyclic-guanylate-specific phosphodiesterase</fullName>
        <ecNumber evidence="2">3.1.4.52</ecNumber>
    </recommendedName>
</protein>
<evidence type="ECO:0000256" key="5">
    <source>
        <dbReference type="ARBA" id="ARBA00022692"/>
    </source>
</evidence>
<dbReference type="SMART" id="SM00052">
    <property type="entry name" value="EAL"/>
    <property type="match status" value="1"/>
</dbReference>
<comment type="subcellular location">
    <subcellularLocation>
        <location evidence="1">Cell membrane</location>
        <topology evidence="1">Multi-pass membrane protein</topology>
    </subcellularLocation>
</comment>
<evidence type="ECO:0000256" key="4">
    <source>
        <dbReference type="ARBA" id="ARBA00022636"/>
    </source>
</evidence>
<feature type="domain" description="EAL" evidence="11">
    <location>
        <begin position="264"/>
        <end position="516"/>
    </location>
</feature>
<dbReference type="InterPro" id="IPR035919">
    <property type="entry name" value="EAL_sf"/>
</dbReference>
<evidence type="ECO:0000256" key="3">
    <source>
        <dbReference type="ARBA" id="ARBA00022475"/>
    </source>
</evidence>
<dbReference type="Gene3D" id="3.20.20.450">
    <property type="entry name" value="EAL domain"/>
    <property type="match status" value="1"/>
</dbReference>
<dbReference type="InterPro" id="IPR050706">
    <property type="entry name" value="Cyclic-di-GMP_PDE-like"/>
</dbReference>
<feature type="transmembrane region" description="Helical" evidence="10">
    <location>
        <begin position="241"/>
        <end position="260"/>
    </location>
</feature>
<sequence length="531" mass="58437">MQSRRWRVIAVGIFLAIVGAALPIAAMAWTSWRIAIQKELFILDLVAERSLVRAGNTFTQAQGALEAIETAHPPACSDQHIAQMRMVTINVPSIEEIGYFENGFIKCTSWGRAAGDVAKSHVDYVTPDGLEVTLRIQPGISHGDQMTSLHLGHHNALVAPSRFADIVLRDGMSLAILNDKAAVISTQNLPDTGALATLPTKEGQGTTDAWLYSVVKENALAAVVLEPRAALRTRLVRELTILLPIGAFIALFIVGIVIWMSRKRLSPETELEIAVQNREFIVHYQPIIELKTNICVGAEALVRWRRPDGTLVRPDLFIPLAEETGLIEPITDQVVEAIIADLGTMLIGDRSAHIAINLCAEDVKSGRILDFIDQRLVRADIRKEQIWLEATERGFIDIDAARVTLDRARRAGHSVAIDDFGTGYSSLQYLQGLPLDALKIDKSFVDTIGRNTATSTVTLHIIEMARELGLFSVAEGIERPEQAAYLREHGVDFGQGWLFSKPLPAEEFIAFHRRNKSTYGSAPEVIQVASV</sequence>
<evidence type="ECO:0000256" key="7">
    <source>
        <dbReference type="ARBA" id="ARBA00022989"/>
    </source>
</evidence>
<evidence type="ECO:0000256" key="2">
    <source>
        <dbReference type="ARBA" id="ARBA00012282"/>
    </source>
</evidence>
<dbReference type="AlphaFoldDB" id="A0AA44F2R9"/>
<name>A0AA44F2R9_AGRTU</name>
<evidence type="ECO:0000259" key="11">
    <source>
        <dbReference type="PROSITE" id="PS50883"/>
    </source>
</evidence>
<proteinExistence type="predicted"/>
<keyword evidence="4" id="KW-0973">c-di-GMP</keyword>
<dbReference type="PANTHER" id="PTHR33121">
    <property type="entry name" value="CYCLIC DI-GMP PHOSPHODIESTERASE PDEF"/>
    <property type="match status" value="1"/>
</dbReference>
<dbReference type="GO" id="GO:0005886">
    <property type="term" value="C:plasma membrane"/>
    <property type="evidence" value="ECO:0007669"/>
    <property type="project" value="UniProtKB-SubCell"/>
</dbReference>
<dbReference type="EC" id="3.1.4.52" evidence="2"/>
<dbReference type="SUPFAM" id="SSF141868">
    <property type="entry name" value="EAL domain-like"/>
    <property type="match status" value="1"/>
</dbReference>
<evidence type="ECO:0000256" key="6">
    <source>
        <dbReference type="ARBA" id="ARBA00022801"/>
    </source>
</evidence>
<comment type="caution">
    <text evidence="12">The sequence shown here is derived from an EMBL/GenBank/DDBJ whole genome shotgun (WGS) entry which is preliminary data.</text>
</comment>
<dbReference type="PROSITE" id="PS50883">
    <property type="entry name" value="EAL"/>
    <property type="match status" value="1"/>
</dbReference>
<dbReference type="Pfam" id="PF12792">
    <property type="entry name" value="CSS-motif"/>
    <property type="match status" value="1"/>
</dbReference>
<dbReference type="Pfam" id="PF00563">
    <property type="entry name" value="EAL"/>
    <property type="match status" value="1"/>
</dbReference>
<evidence type="ECO:0000256" key="9">
    <source>
        <dbReference type="ARBA" id="ARBA00034290"/>
    </source>
</evidence>
<feature type="transmembrane region" description="Helical" evidence="10">
    <location>
        <begin position="6"/>
        <end position="29"/>
    </location>
</feature>